<sequence>MVTLEACVPGPGGECSRVEYSMRGNTVYVETDSPYVLFKHDSSLRLLCEGSSMQVLQWAGERYTLWRMRPRGRCVTVPGGVMEDHGEYYVFTVGEQPSSWRLGNAGRLLALALRLAGYTPIVVFDDDIASQLVNAVHGSNESLNEAKARRLLGEEAALKLRECINILGERIIHERCLQHDY</sequence>
<gene>
    <name evidence="1" type="ordered locus">Desmu_0246</name>
</gene>
<dbReference type="STRING" id="765177.Desmu_0246"/>
<name>E8R7T9_DESM0</name>
<evidence type="ECO:0000313" key="1">
    <source>
        <dbReference type="EMBL" id="ADV64565.1"/>
    </source>
</evidence>
<dbReference type="EMBL" id="CP002363">
    <property type="protein sequence ID" value="ADV64565.1"/>
    <property type="molecule type" value="Genomic_DNA"/>
</dbReference>
<dbReference type="HOGENOM" id="CLU_1639896_0_0_2"/>
<reference evidence="2" key="1">
    <citation type="submission" date="2010-11" db="EMBL/GenBank/DDBJ databases">
        <title>The complete genome of Desulfurococcus mucosus DSM 2162.</title>
        <authorList>
            <consortium name="US DOE Joint Genome Institute (JGI-PGF)"/>
            <person name="Lucas S."/>
            <person name="Copeland A."/>
            <person name="Lapidus A."/>
            <person name="Bruce D."/>
            <person name="Goodwin L."/>
            <person name="Pitluck S."/>
            <person name="Kyrpides N."/>
            <person name="Mavromatis K."/>
            <person name="Pagani I."/>
            <person name="Ivanova N."/>
            <person name="Ovchinnikova G."/>
            <person name="Chertkov O."/>
            <person name="Held B."/>
            <person name="Brettin T."/>
            <person name="Detter J.C."/>
            <person name="Tapia R."/>
            <person name="Han C."/>
            <person name="Land M."/>
            <person name="Hauser L."/>
            <person name="Markowitz V."/>
            <person name="Cheng J.-F."/>
            <person name="Hugenholtz P."/>
            <person name="Woyke T."/>
            <person name="Wu D."/>
            <person name="Wirth R."/>
            <person name="Bilek Y."/>
            <person name="Hader T."/>
            <person name="Klenk H.-P."/>
            <person name="Eisen J.A."/>
        </authorList>
    </citation>
    <scope>NUCLEOTIDE SEQUENCE [LARGE SCALE GENOMIC DNA]</scope>
    <source>
        <strain evidence="2">ATCC 35584 / DSM 2162 / JCM 9187 / O7/1</strain>
    </source>
</reference>
<keyword evidence="2" id="KW-1185">Reference proteome</keyword>
<dbReference type="Proteomes" id="UP000001068">
    <property type="component" value="Chromosome"/>
</dbReference>
<protein>
    <submittedName>
        <fullName evidence="1">Uncharacterized protein</fullName>
    </submittedName>
</protein>
<proteinExistence type="predicted"/>
<organism evidence="1 2">
    <name type="scientific">Desulfurococcus mucosus (strain ATCC 35584 / DSM 2162 / JCM 9187 / O7/1)</name>
    <dbReference type="NCBI Taxonomy" id="765177"/>
    <lineage>
        <taxon>Archaea</taxon>
        <taxon>Thermoproteota</taxon>
        <taxon>Thermoprotei</taxon>
        <taxon>Desulfurococcales</taxon>
        <taxon>Desulfurococcaceae</taxon>
        <taxon>Desulfurococcus</taxon>
    </lineage>
</organism>
<dbReference type="GeneID" id="10152937"/>
<dbReference type="KEGG" id="dmu:Desmu_0246"/>
<accession>E8R7T9</accession>
<dbReference type="AlphaFoldDB" id="E8R7T9"/>
<dbReference type="RefSeq" id="WP_013561787.1">
    <property type="nucleotide sequence ID" value="NC_014961.1"/>
</dbReference>
<reference evidence="1 2" key="2">
    <citation type="journal article" date="2011" name="Stand. Genomic Sci.">
        <title>Complete genome sequence of Desulfurococcus mucosus type strain (O7/1).</title>
        <authorList>
            <person name="Wirth R."/>
            <person name="Chertkov O."/>
            <person name="Held B."/>
            <person name="Lapidus A."/>
            <person name="Nolan M."/>
            <person name="Lucas S."/>
            <person name="Hammon N."/>
            <person name="Deshpande S."/>
            <person name="Cheng J.F."/>
            <person name="Tapia R."/>
            <person name="Han C."/>
            <person name="Goodwin L."/>
            <person name="Pitluck S."/>
            <person name="Liolios K."/>
            <person name="Ioanna P."/>
            <person name="Ivanova N."/>
            <person name="Mavromatis K."/>
            <person name="Mikhailova N."/>
            <person name="Pati A."/>
            <person name="Chen A."/>
            <person name="Palaniappan K."/>
            <person name="Land M."/>
            <person name="Hauser L."/>
            <person name="Chang Y.J."/>
            <person name="Jeffries C.D."/>
            <person name="Bilek Y."/>
            <person name="Hader T."/>
            <person name="Rohde M."/>
            <person name="Spring S."/>
            <person name="Sikorski J."/>
            <person name="Goker M."/>
            <person name="Woyke T."/>
            <person name="Bristow J."/>
            <person name="Eisen J.A."/>
            <person name="Markowitz V."/>
            <person name="Hugenholtz P."/>
            <person name="Kyrpides N.C."/>
            <person name="Klenk H.P."/>
        </authorList>
    </citation>
    <scope>NUCLEOTIDE SEQUENCE [LARGE SCALE GENOMIC DNA]</scope>
    <source>
        <strain evidence="2">ATCC 35584 / DSM 2162 / JCM 9187 / O7/1</strain>
    </source>
</reference>
<dbReference type="eggNOG" id="arCOG11763">
    <property type="taxonomic scope" value="Archaea"/>
</dbReference>
<dbReference type="OrthoDB" id="382447at2157"/>
<evidence type="ECO:0000313" key="2">
    <source>
        <dbReference type="Proteomes" id="UP000001068"/>
    </source>
</evidence>